<protein>
    <submittedName>
        <fullName evidence="2">Uncharacterized protein</fullName>
    </submittedName>
</protein>
<evidence type="ECO:0000313" key="2">
    <source>
        <dbReference type="EMBL" id="KAJ8098922.1"/>
    </source>
</evidence>
<dbReference type="Proteomes" id="UP001217417">
    <property type="component" value="Unassembled WGS sequence"/>
</dbReference>
<gene>
    <name evidence="2" type="ORF">POJ06DRAFT_144443</name>
</gene>
<dbReference type="GeneID" id="80879743"/>
<evidence type="ECO:0000313" key="3">
    <source>
        <dbReference type="Proteomes" id="UP001217417"/>
    </source>
</evidence>
<dbReference type="AlphaFoldDB" id="A0AAD7QNY9"/>
<reference evidence="2" key="1">
    <citation type="submission" date="2023-03" db="EMBL/GenBank/DDBJ databases">
        <title>Near-Complete genome sequence of Lipomyces tetrasporous NRRL Y-64009, an oleaginous yeast capable of growing on lignocellulosic hydrolysates.</title>
        <authorList>
            <consortium name="Lawrence Berkeley National Laboratory"/>
            <person name="Jagtap S.S."/>
            <person name="Liu J.-J."/>
            <person name="Walukiewicz H.E."/>
            <person name="Pangilinan J."/>
            <person name="Lipzen A."/>
            <person name="Ahrendt S."/>
            <person name="Koriabine M."/>
            <person name="Cobaugh K."/>
            <person name="Salamov A."/>
            <person name="Yoshinaga Y."/>
            <person name="Ng V."/>
            <person name="Daum C."/>
            <person name="Grigoriev I.V."/>
            <person name="Slininger P.J."/>
            <person name="Dien B.S."/>
            <person name="Jin Y.-S."/>
            <person name="Rao C.V."/>
        </authorList>
    </citation>
    <scope>NUCLEOTIDE SEQUENCE</scope>
    <source>
        <strain evidence="2">NRRL Y-64009</strain>
    </source>
</reference>
<evidence type="ECO:0000256" key="1">
    <source>
        <dbReference type="SAM" id="MobiDB-lite"/>
    </source>
</evidence>
<comment type="caution">
    <text evidence="2">The sequence shown here is derived from an EMBL/GenBank/DDBJ whole genome shotgun (WGS) entry which is preliminary data.</text>
</comment>
<sequence>MPKSSESSKSAYLSPKSNNALKRLCFRPEADKRLKYTTQPGGPERSIRRFKAKFRNVHASIKPLAAFNFTKTEVSTGPFSDEDRSQQDQEYGRSQSTAEEILNDLETDNAN</sequence>
<feature type="compositionally biased region" description="Acidic residues" evidence="1">
    <location>
        <begin position="101"/>
        <end position="111"/>
    </location>
</feature>
<dbReference type="RefSeq" id="XP_056042372.1">
    <property type="nucleotide sequence ID" value="XM_056184577.1"/>
</dbReference>
<accession>A0AAD7QNY9</accession>
<feature type="region of interest" description="Disordered" evidence="1">
    <location>
        <begin position="72"/>
        <end position="111"/>
    </location>
</feature>
<feature type="compositionally biased region" description="Basic and acidic residues" evidence="1">
    <location>
        <begin position="81"/>
        <end position="91"/>
    </location>
</feature>
<name>A0AAD7QNY9_9ASCO</name>
<organism evidence="2 3">
    <name type="scientific">Lipomyces tetrasporus</name>
    <dbReference type="NCBI Taxonomy" id="54092"/>
    <lineage>
        <taxon>Eukaryota</taxon>
        <taxon>Fungi</taxon>
        <taxon>Dikarya</taxon>
        <taxon>Ascomycota</taxon>
        <taxon>Saccharomycotina</taxon>
        <taxon>Lipomycetes</taxon>
        <taxon>Lipomycetales</taxon>
        <taxon>Lipomycetaceae</taxon>
        <taxon>Lipomyces</taxon>
    </lineage>
</organism>
<keyword evidence="3" id="KW-1185">Reference proteome</keyword>
<proteinExistence type="predicted"/>
<dbReference type="EMBL" id="JARPMG010000008">
    <property type="protein sequence ID" value="KAJ8098922.1"/>
    <property type="molecule type" value="Genomic_DNA"/>
</dbReference>